<sequence>MNPVEGAAHNQCHENAEAYVRQHVDFQVVRGWLIEDFDSFTYFNAHSVVQDPSGELFDPTPMRQHCRFILHEGDEEEFALQRHNRRRIQYPAVELDWHDLGTPVEDDPVY</sequence>
<dbReference type="EMBL" id="JACHIO010000007">
    <property type="protein sequence ID" value="MBB5063672.1"/>
    <property type="molecule type" value="Genomic_DNA"/>
</dbReference>
<dbReference type="Proteomes" id="UP000584867">
    <property type="component" value="Unassembled WGS sequence"/>
</dbReference>
<accession>A0A7W7ZQ25</accession>
<evidence type="ECO:0000313" key="1">
    <source>
        <dbReference type="EMBL" id="MBB5063672.1"/>
    </source>
</evidence>
<dbReference type="AlphaFoldDB" id="A0A7W7ZQ25"/>
<organism evidence="1 2">
    <name type="scientific">Granulicella mallensis</name>
    <dbReference type="NCBI Taxonomy" id="940614"/>
    <lineage>
        <taxon>Bacteria</taxon>
        <taxon>Pseudomonadati</taxon>
        <taxon>Acidobacteriota</taxon>
        <taxon>Terriglobia</taxon>
        <taxon>Terriglobales</taxon>
        <taxon>Acidobacteriaceae</taxon>
        <taxon>Granulicella</taxon>
    </lineage>
</organism>
<reference evidence="1 2" key="1">
    <citation type="submission" date="2020-08" db="EMBL/GenBank/DDBJ databases">
        <title>Genomic Encyclopedia of Type Strains, Phase IV (KMG-V): Genome sequencing to study the core and pangenomes of soil and plant-associated prokaryotes.</title>
        <authorList>
            <person name="Whitman W."/>
        </authorList>
    </citation>
    <scope>NUCLEOTIDE SEQUENCE [LARGE SCALE GENOMIC DNA]</scope>
    <source>
        <strain evidence="1 2">X5P3</strain>
    </source>
</reference>
<evidence type="ECO:0000313" key="2">
    <source>
        <dbReference type="Proteomes" id="UP000584867"/>
    </source>
</evidence>
<protein>
    <submittedName>
        <fullName evidence="1">Uncharacterized protein</fullName>
    </submittedName>
</protein>
<name>A0A7W7ZQ25_9BACT</name>
<dbReference type="RefSeq" id="WP_184255028.1">
    <property type="nucleotide sequence ID" value="NZ_JACHIO010000007.1"/>
</dbReference>
<comment type="caution">
    <text evidence="1">The sequence shown here is derived from an EMBL/GenBank/DDBJ whole genome shotgun (WGS) entry which is preliminary data.</text>
</comment>
<proteinExistence type="predicted"/>
<gene>
    <name evidence="1" type="ORF">HDF15_002017</name>
</gene>